<feature type="compositionally biased region" description="Polar residues" evidence="2">
    <location>
        <begin position="315"/>
        <end position="336"/>
    </location>
</feature>
<dbReference type="HOGENOM" id="CLU_354870_0_0_1"/>
<evidence type="ECO:0000256" key="1">
    <source>
        <dbReference type="SAM" id="Coils"/>
    </source>
</evidence>
<feature type="region of interest" description="Disordered" evidence="2">
    <location>
        <begin position="21"/>
        <end position="57"/>
    </location>
</feature>
<feature type="region of interest" description="Disordered" evidence="2">
    <location>
        <begin position="305"/>
        <end position="347"/>
    </location>
</feature>
<dbReference type="EMBL" id="AMWN01000003">
    <property type="protein sequence ID" value="EXJ90868.1"/>
    <property type="molecule type" value="Genomic_DNA"/>
</dbReference>
<accession>W9YED9</accession>
<dbReference type="GeneID" id="19158861"/>
<dbReference type="Proteomes" id="UP000019484">
    <property type="component" value="Unassembled WGS sequence"/>
</dbReference>
<proteinExistence type="predicted"/>
<organism evidence="3 4">
    <name type="scientific">Capronia coronata CBS 617.96</name>
    <dbReference type="NCBI Taxonomy" id="1182541"/>
    <lineage>
        <taxon>Eukaryota</taxon>
        <taxon>Fungi</taxon>
        <taxon>Dikarya</taxon>
        <taxon>Ascomycota</taxon>
        <taxon>Pezizomycotina</taxon>
        <taxon>Eurotiomycetes</taxon>
        <taxon>Chaetothyriomycetidae</taxon>
        <taxon>Chaetothyriales</taxon>
        <taxon>Herpotrichiellaceae</taxon>
        <taxon>Capronia</taxon>
    </lineage>
</organism>
<sequence length="791" mass="87332">MAEGAATSVKALLRGAVQALHDSDTVSSSDDAALEPDPRGGVDNPADDLNDPQTPSAVSVSISVDETPVSKKLAQDRVSLGISERVSPAGPKWYQTAHTFKNEVGRVGFSFMPANLRAATGKGLNEKQPTTEPFRPRNEANARQHSASKSIPSGRKPYCLPHQVDQRSLDDPSSNPNECSQSERNLENAVAVDISLALNNARDEKQFLHGQGCHTSENNDIQSAEKEGLETQCSETPSLPEVVLQADESGNEQAPIYFKKTMAAGSPRQGQAAAEGHKSATVIAQDCDVGFQTPSPAAAVKHRQRVAGQAPVHTSRVSKNQVQARGRQTQSHTSGFGPTHADASVQQPSEEDLLYILMARARDTAVAMDKLAQLEEQNRHLTQENELRARALEEAMTAQDQSVQQQEILKKALEGFKEKYHKLKKWALEANKDCEFLQTKAMGIRKSLSGLAQDRDEVFAQLRDARGASGEVSRQMKNIRSEVCDLNTVARTTVSTIDRMDGLLLAQTEHLRNEKQKCRKLETHIVLLEHERNKQDSRQHSQSQLLNETLQSMANQLHNLTVRTTDADAEKGHVMKCQTMLQTLLDTGVSINTDIGSLKDALQSVHELSIANANSTSEAFHTAIEALKEQLQQEKSAQAAALLSQVQSGHTELIQAREKIAALHEKSKQMDRVLEVLGNGKSIAESREQFMQTNVEKLIAALSENKETTKKESTELEDRLSSLLTKWQSACSQLAECRQQKEEKLSEIEELKIELLTGQKNQKSLQQELKEVKEQIKQVQMNAEHNRKEDV</sequence>
<feature type="coiled-coil region" evidence="1">
    <location>
        <begin position="364"/>
        <end position="394"/>
    </location>
</feature>
<feature type="region of interest" description="Disordered" evidence="2">
    <location>
        <begin position="120"/>
        <end position="184"/>
    </location>
</feature>
<comment type="caution">
    <text evidence="3">The sequence shown here is derived from an EMBL/GenBank/DDBJ whole genome shotgun (WGS) entry which is preliminary data.</text>
</comment>
<protein>
    <submittedName>
        <fullName evidence="3">Uncharacterized protein</fullName>
    </submittedName>
</protein>
<name>W9YED9_9EURO</name>
<dbReference type="STRING" id="1182541.W9YED9"/>
<dbReference type="OrthoDB" id="4161150at2759"/>
<dbReference type="RefSeq" id="XP_007723062.1">
    <property type="nucleotide sequence ID" value="XM_007724872.1"/>
</dbReference>
<dbReference type="AlphaFoldDB" id="W9YED9"/>
<evidence type="ECO:0000313" key="4">
    <source>
        <dbReference type="Proteomes" id="UP000019484"/>
    </source>
</evidence>
<evidence type="ECO:0000256" key="2">
    <source>
        <dbReference type="SAM" id="MobiDB-lite"/>
    </source>
</evidence>
<dbReference type="eggNOG" id="ENOG502T1RK">
    <property type="taxonomic scope" value="Eukaryota"/>
</dbReference>
<evidence type="ECO:0000313" key="3">
    <source>
        <dbReference type="EMBL" id="EXJ90868.1"/>
    </source>
</evidence>
<keyword evidence="4" id="KW-1185">Reference proteome</keyword>
<reference evidence="3 4" key="1">
    <citation type="submission" date="2013-03" db="EMBL/GenBank/DDBJ databases">
        <title>The Genome Sequence of Capronia coronata CBS 617.96.</title>
        <authorList>
            <consortium name="The Broad Institute Genomics Platform"/>
            <person name="Cuomo C."/>
            <person name="de Hoog S."/>
            <person name="Gorbushina A."/>
            <person name="Walker B."/>
            <person name="Young S.K."/>
            <person name="Zeng Q."/>
            <person name="Gargeya S."/>
            <person name="Fitzgerald M."/>
            <person name="Haas B."/>
            <person name="Abouelleil A."/>
            <person name="Allen A.W."/>
            <person name="Alvarado L."/>
            <person name="Arachchi H.M."/>
            <person name="Berlin A.M."/>
            <person name="Chapman S.B."/>
            <person name="Gainer-Dewar J."/>
            <person name="Goldberg J."/>
            <person name="Griggs A."/>
            <person name="Gujja S."/>
            <person name="Hansen M."/>
            <person name="Howarth C."/>
            <person name="Imamovic A."/>
            <person name="Ireland A."/>
            <person name="Larimer J."/>
            <person name="McCowan C."/>
            <person name="Murphy C."/>
            <person name="Pearson M."/>
            <person name="Poon T.W."/>
            <person name="Priest M."/>
            <person name="Roberts A."/>
            <person name="Saif S."/>
            <person name="Shea T."/>
            <person name="Sisk P."/>
            <person name="Sykes S."/>
            <person name="Wortman J."/>
            <person name="Nusbaum C."/>
            <person name="Birren B."/>
        </authorList>
    </citation>
    <scope>NUCLEOTIDE SEQUENCE [LARGE SCALE GENOMIC DNA]</scope>
    <source>
        <strain evidence="3 4">CBS 617.96</strain>
    </source>
</reference>
<keyword evidence="1" id="KW-0175">Coiled coil</keyword>
<feature type="compositionally biased region" description="Polar residues" evidence="2">
    <location>
        <begin position="171"/>
        <end position="183"/>
    </location>
</feature>
<gene>
    <name evidence="3" type="ORF">A1O1_03973</name>
</gene>
<feature type="coiled-coil region" evidence="1">
    <location>
        <begin position="699"/>
        <end position="789"/>
    </location>
</feature>